<organism evidence="1 2">
    <name type="scientific">Streptomyces vietnamensis</name>
    <dbReference type="NCBI Taxonomy" id="362257"/>
    <lineage>
        <taxon>Bacteria</taxon>
        <taxon>Bacillati</taxon>
        <taxon>Actinomycetota</taxon>
        <taxon>Actinomycetes</taxon>
        <taxon>Kitasatosporales</taxon>
        <taxon>Streptomycetaceae</taxon>
        <taxon>Streptomyces</taxon>
    </lineage>
</organism>
<dbReference type="AlphaFoldDB" id="A0A0B5ICV6"/>
<evidence type="ECO:0000313" key="1">
    <source>
        <dbReference type="EMBL" id="AJF68322.1"/>
    </source>
</evidence>
<sequence length="64" mass="6869">MVVETTGGLRLTDLDAEVEICPEPVEAPHKAEEAWTGFAWARAPVGSSTASPAPLIRQELEHIS</sequence>
<evidence type="ECO:0000313" key="2">
    <source>
        <dbReference type="Proteomes" id="UP000031774"/>
    </source>
</evidence>
<dbReference type="EMBL" id="CP010407">
    <property type="protein sequence ID" value="AJF68322.1"/>
    <property type="molecule type" value="Genomic_DNA"/>
</dbReference>
<dbReference type="KEGG" id="svt:SVTN_32175"/>
<dbReference type="HOGENOM" id="CLU_2866096_0_0_11"/>
<keyword evidence="2" id="KW-1185">Reference proteome</keyword>
<gene>
    <name evidence="1" type="ORF">SVTN_32175</name>
</gene>
<dbReference type="Proteomes" id="UP000031774">
    <property type="component" value="Chromosome"/>
</dbReference>
<protein>
    <submittedName>
        <fullName evidence="1">Uncharacterized protein</fullName>
    </submittedName>
</protein>
<proteinExistence type="predicted"/>
<accession>A0A0B5ICV6</accession>
<name>A0A0B5ICV6_9ACTN</name>
<reference evidence="1 2" key="1">
    <citation type="submission" date="2014-12" db="EMBL/GenBank/DDBJ databases">
        <title>Complete genome sequence of Streptomyces vietnamensis strain GIMV4.0001, a genetic manipulable producer of the benzoisochromanequinone antibiotic granaticin.</title>
        <authorList>
            <person name="Deng M.R."/>
            <person name="Guo J."/>
            <person name="Ma L.Y."/>
            <person name="Feng G.D."/>
            <person name="Mo C.Y."/>
            <person name="Zhu H.H."/>
        </authorList>
    </citation>
    <scope>NUCLEOTIDE SEQUENCE [LARGE SCALE GENOMIC DNA]</scope>
    <source>
        <strain evidence="2">GIMV4.0001</strain>
    </source>
</reference>